<dbReference type="PANTHER" id="PTHR10434">
    <property type="entry name" value="1-ACYL-SN-GLYCEROL-3-PHOSPHATE ACYLTRANSFERASE"/>
    <property type="match status" value="1"/>
</dbReference>
<dbReference type="EMBL" id="BONE01000054">
    <property type="protein sequence ID" value="GIF76127.1"/>
    <property type="molecule type" value="Genomic_DNA"/>
</dbReference>
<comment type="caution">
    <text evidence="4">The sequence shown here is derived from an EMBL/GenBank/DDBJ whole genome shotgun (WGS) entry which is preliminary data.</text>
</comment>
<dbReference type="SMART" id="SM00563">
    <property type="entry name" value="PlsC"/>
    <property type="match status" value="1"/>
</dbReference>
<evidence type="ECO:0000313" key="4">
    <source>
        <dbReference type="EMBL" id="GIF76127.1"/>
    </source>
</evidence>
<dbReference type="SUPFAM" id="SSF69593">
    <property type="entry name" value="Glycerol-3-phosphate (1)-acyltransferase"/>
    <property type="match status" value="1"/>
</dbReference>
<evidence type="ECO:0000256" key="2">
    <source>
        <dbReference type="ARBA" id="ARBA00023315"/>
    </source>
</evidence>
<dbReference type="InterPro" id="IPR002123">
    <property type="entry name" value="Plipid/glycerol_acylTrfase"/>
</dbReference>
<evidence type="ECO:0000259" key="3">
    <source>
        <dbReference type="SMART" id="SM00563"/>
    </source>
</evidence>
<reference evidence="4 5" key="1">
    <citation type="submission" date="2021-01" db="EMBL/GenBank/DDBJ databases">
        <title>Whole genome shotgun sequence of Asanoa siamensis NBRC 107932.</title>
        <authorList>
            <person name="Komaki H."/>
            <person name="Tamura T."/>
        </authorList>
    </citation>
    <scope>NUCLEOTIDE SEQUENCE [LARGE SCALE GENOMIC DNA]</scope>
    <source>
        <strain evidence="4 5">NBRC 107932</strain>
    </source>
</reference>
<dbReference type="GO" id="GO:0016746">
    <property type="term" value="F:acyltransferase activity"/>
    <property type="evidence" value="ECO:0007669"/>
    <property type="project" value="UniProtKB-KW"/>
</dbReference>
<dbReference type="RefSeq" id="WP_203716962.1">
    <property type="nucleotide sequence ID" value="NZ_BONE01000054.1"/>
</dbReference>
<evidence type="ECO:0000256" key="1">
    <source>
        <dbReference type="ARBA" id="ARBA00022679"/>
    </source>
</evidence>
<evidence type="ECO:0000313" key="5">
    <source>
        <dbReference type="Proteomes" id="UP000604117"/>
    </source>
</evidence>
<keyword evidence="1" id="KW-0808">Transferase</keyword>
<feature type="domain" description="Phospholipid/glycerol acyltransferase" evidence="3">
    <location>
        <begin position="52"/>
        <end position="170"/>
    </location>
</feature>
<dbReference type="Pfam" id="PF01553">
    <property type="entry name" value="Acyltransferase"/>
    <property type="match status" value="1"/>
</dbReference>
<dbReference type="CDD" id="cd07989">
    <property type="entry name" value="LPLAT_AGPAT-like"/>
    <property type="match status" value="1"/>
</dbReference>
<keyword evidence="2 4" id="KW-0012">Acyltransferase</keyword>
<organism evidence="4 5">
    <name type="scientific">Asanoa siamensis</name>
    <dbReference type="NCBI Taxonomy" id="926357"/>
    <lineage>
        <taxon>Bacteria</taxon>
        <taxon>Bacillati</taxon>
        <taxon>Actinomycetota</taxon>
        <taxon>Actinomycetes</taxon>
        <taxon>Micromonosporales</taxon>
        <taxon>Micromonosporaceae</taxon>
        <taxon>Asanoa</taxon>
    </lineage>
</organism>
<protein>
    <submittedName>
        <fullName evidence="4">1-acyl-sn-glycerol-3-phosphate acyltransferase</fullName>
    </submittedName>
</protein>
<proteinExistence type="predicted"/>
<dbReference type="Proteomes" id="UP000604117">
    <property type="component" value="Unassembled WGS sequence"/>
</dbReference>
<name>A0ABQ4CXV0_9ACTN</name>
<accession>A0ABQ4CXV0</accession>
<sequence length="265" mass="29203">MEAETAPPTTSTTWQPPRFWKFLQWLARFLMPLVGRLRVSGDVPEGLRRGPMILAANHISPFDPIVLTAATGVRRVRPRIMATGGLFRAPFVGFVMRRSGHLRVDRRTASVADALQVAADAIKDGCVVMVYPEGRIGLDPTMWPERGKTGTARLAFLSGAPVVPIAQWGSHEIVPYATSFKGIVRGAAHAVVHRPVIRVHFGKPVDLSDLIPGVPGAAQRATERIIEGLTETLAAIRPDEPDLPHFVDRTRPVDVTRRYRRRPTP</sequence>
<gene>
    <name evidence="4" type="primary">plsC_3</name>
    <name evidence="4" type="ORF">Asi02nite_56450</name>
</gene>
<keyword evidence="5" id="KW-1185">Reference proteome</keyword>
<dbReference type="PANTHER" id="PTHR10434:SF55">
    <property type="entry name" value="POSSIBLE ACYLTRANSFERASE"/>
    <property type="match status" value="1"/>
</dbReference>